<evidence type="ECO:0000256" key="1">
    <source>
        <dbReference type="ARBA" id="ARBA00008390"/>
    </source>
</evidence>
<accession>A0A3S3PBS8</accession>
<comment type="similarity">
    <text evidence="1">Belongs to the calycin superfamily. Fatty-acid binding protein (FABP) family.</text>
</comment>
<dbReference type="SUPFAM" id="SSF50814">
    <property type="entry name" value="Lipocalins"/>
    <property type="match status" value="1"/>
</dbReference>
<dbReference type="InterPro" id="IPR031259">
    <property type="entry name" value="ILBP"/>
</dbReference>
<dbReference type="CDD" id="cd00742">
    <property type="entry name" value="FABP"/>
    <property type="match status" value="1"/>
</dbReference>
<feature type="domain" description="Lipocalin/cytosolic fatty-acid binding" evidence="3">
    <location>
        <begin position="11"/>
        <end position="118"/>
    </location>
</feature>
<dbReference type="InterPro" id="IPR000463">
    <property type="entry name" value="Fatty_acid-bd"/>
</dbReference>
<dbReference type="InterPro" id="IPR000566">
    <property type="entry name" value="Lipocln_cytosolic_FA-bd_dom"/>
</dbReference>
<dbReference type="STRING" id="1965070.A0A3S3PBS8"/>
<evidence type="ECO:0000313" key="5">
    <source>
        <dbReference type="EMBL" id="RWS12100.1"/>
    </source>
</evidence>
<dbReference type="EMBL" id="NCKU01001443">
    <property type="protein sequence ID" value="RWS12100.1"/>
    <property type="molecule type" value="Genomic_DNA"/>
</dbReference>
<name>A0A3S3PBS8_9ACAR</name>
<keyword evidence="2" id="KW-0446">Lipid-binding</keyword>
<dbReference type="PANTHER" id="PTHR11955">
    <property type="entry name" value="FATTY ACID BINDING PROTEIN"/>
    <property type="match status" value="1"/>
</dbReference>
<organism evidence="5 6">
    <name type="scientific">Dinothrombium tinctorium</name>
    <dbReference type="NCBI Taxonomy" id="1965070"/>
    <lineage>
        <taxon>Eukaryota</taxon>
        <taxon>Metazoa</taxon>
        <taxon>Ecdysozoa</taxon>
        <taxon>Arthropoda</taxon>
        <taxon>Chelicerata</taxon>
        <taxon>Arachnida</taxon>
        <taxon>Acari</taxon>
        <taxon>Acariformes</taxon>
        <taxon>Trombidiformes</taxon>
        <taxon>Prostigmata</taxon>
        <taxon>Anystina</taxon>
        <taxon>Parasitengona</taxon>
        <taxon>Trombidioidea</taxon>
        <taxon>Trombidiidae</taxon>
        <taxon>Dinothrombium</taxon>
    </lineage>
</organism>
<proteinExistence type="inferred from homology"/>
<dbReference type="EMBL" id="NCKU01001467">
    <property type="protein sequence ID" value="RWS12040.1"/>
    <property type="molecule type" value="Genomic_DNA"/>
</dbReference>
<protein>
    <submittedName>
        <fullName evidence="5">Allergen Tyr p 13-like protein</fullName>
    </submittedName>
</protein>
<gene>
    <name evidence="5" type="ORF">B4U79_05291</name>
    <name evidence="4" type="ORF">B4U79_10890</name>
</gene>
<evidence type="ECO:0000259" key="3">
    <source>
        <dbReference type="Pfam" id="PF00061"/>
    </source>
</evidence>
<reference evidence="5" key="2">
    <citation type="submission" date="2018-11" db="EMBL/GenBank/DDBJ databases">
        <title>Trombidioid mite genomics.</title>
        <authorList>
            <person name="Dong X."/>
        </authorList>
    </citation>
    <scope>NUCLEOTIDE SEQUENCE</scope>
    <source>
        <strain evidence="5">UoL-WK</strain>
    </source>
</reference>
<reference evidence="5 6" key="1">
    <citation type="journal article" date="2018" name="Gigascience">
        <title>Genomes of trombidid mites reveal novel predicted allergens and laterally-transferred genes associated with secondary metabolism.</title>
        <authorList>
            <person name="Dong X."/>
            <person name="Chaisiri K."/>
            <person name="Xia D."/>
            <person name="Armstrong S.D."/>
            <person name="Fang Y."/>
            <person name="Donnelly M.J."/>
            <person name="Kadowaki T."/>
            <person name="McGarry J.W."/>
            <person name="Darby A.C."/>
            <person name="Makepeace B.L."/>
        </authorList>
    </citation>
    <scope>NUCLEOTIDE SEQUENCE [LARGE SCALE GENOMIC DNA]</scope>
    <source>
        <strain evidence="5">UoL-WK</strain>
    </source>
</reference>
<dbReference type="Pfam" id="PF00061">
    <property type="entry name" value="Lipocalin"/>
    <property type="match status" value="1"/>
</dbReference>
<dbReference type="AlphaFoldDB" id="A0A3S3PBS8"/>
<evidence type="ECO:0000313" key="6">
    <source>
        <dbReference type="Proteomes" id="UP000285301"/>
    </source>
</evidence>
<dbReference type="Gene3D" id="2.40.128.20">
    <property type="match status" value="1"/>
</dbReference>
<evidence type="ECO:0000256" key="2">
    <source>
        <dbReference type="ARBA" id="ARBA00023121"/>
    </source>
</evidence>
<keyword evidence="6" id="KW-1185">Reference proteome</keyword>
<dbReference type="PRINTS" id="PR00178">
    <property type="entry name" value="FATTYACIDBP"/>
</dbReference>
<dbReference type="OrthoDB" id="354351at2759"/>
<dbReference type="Proteomes" id="UP000285301">
    <property type="component" value="Unassembled WGS sequence"/>
</dbReference>
<sequence length="174" mass="20089">MASDSPDLALGKFELVKSEKFDEFLRELGVNFIMRKLAQTATPTIHVTKDGDTYCIKTTTTFKTTELKFKLDEEFEETRMDGVVVKTKVTREGDKFIQKQSGDKPCEIIREFSEDELKTVSENFSFNYVSMIAQQTDMHMWRCDIREDIPTQKVNLNDRAAATEHNILDLPFSK</sequence>
<comment type="caution">
    <text evidence="5">The sequence shown here is derived from an EMBL/GenBank/DDBJ whole genome shotgun (WGS) entry which is preliminary data.</text>
</comment>
<evidence type="ECO:0000313" key="4">
    <source>
        <dbReference type="EMBL" id="RWS12040.1"/>
    </source>
</evidence>
<dbReference type="GO" id="GO:0008289">
    <property type="term" value="F:lipid binding"/>
    <property type="evidence" value="ECO:0007669"/>
    <property type="project" value="UniProtKB-KW"/>
</dbReference>
<dbReference type="InterPro" id="IPR012674">
    <property type="entry name" value="Calycin"/>
</dbReference>